<dbReference type="PROSITE" id="PS50110">
    <property type="entry name" value="RESPONSE_REGULATORY"/>
    <property type="match status" value="1"/>
</dbReference>
<dbReference type="GO" id="GO:0000160">
    <property type="term" value="P:phosphorelay signal transduction system"/>
    <property type="evidence" value="ECO:0007669"/>
    <property type="project" value="InterPro"/>
</dbReference>
<dbReference type="InterPro" id="IPR016032">
    <property type="entry name" value="Sig_transdc_resp-reg_C-effctor"/>
</dbReference>
<evidence type="ECO:0000256" key="4">
    <source>
        <dbReference type="ARBA" id="ARBA00023163"/>
    </source>
</evidence>
<evidence type="ECO:0000256" key="5">
    <source>
        <dbReference type="PROSITE-ProRule" id="PRU00169"/>
    </source>
</evidence>
<dbReference type="SUPFAM" id="SSF46894">
    <property type="entry name" value="C-terminal effector domain of the bipartite response regulators"/>
    <property type="match status" value="1"/>
</dbReference>
<dbReference type="SUPFAM" id="SSF52172">
    <property type="entry name" value="CheY-like"/>
    <property type="match status" value="1"/>
</dbReference>
<dbReference type="EMBL" id="CP002869">
    <property type="protein sequence ID" value="AEI45954.1"/>
    <property type="molecule type" value="Genomic_DNA"/>
</dbReference>
<dbReference type="InterPro" id="IPR058245">
    <property type="entry name" value="NreC/VraR/RcsB-like_REC"/>
</dbReference>
<dbReference type="PANTHER" id="PTHR43214">
    <property type="entry name" value="TWO-COMPONENT RESPONSE REGULATOR"/>
    <property type="match status" value="1"/>
</dbReference>
<sequence length="243" mass="27424">MKPIHTFICEDDPLFLELLSEYIGSQPDMEVTGTASRKSDPIQAVGVVPMDVLLLDLNLSDENYDGIEAAIEIKAMRPDLQIIVLSSLDQEEVMTHAVAYGRVTNYITKEHYADVPSAIRSAAAGRSGLHHSSAGVLMNRLVRSHQSELKKKITPVQLQIMRMLDQGYSRREIAEKLYYNEQSVNNELCKASRTIKGKFPYLEWLRLKKHNTKHLVELAKQLGLLEPSPELPETAAGRERYHS</sequence>
<dbReference type="Proteomes" id="UP000006620">
    <property type="component" value="Chromosome"/>
</dbReference>
<dbReference type="InterPro" id="IPR011006">
    <property type="entry name" value="CheY-like_superfamily"/>
</dbReference>
<dbReference type="RefSeq" id="WP_013921095.1">
    <property type="nucleotide sequence ID" value="NC_015690.1"/>
</dbReference>
<evidence type="ECO:0000313" key="8">
    <source>
        <dbReference type="Proteomes" id="UP000006620"/>
    </source>
</evidence>
<organism evidence="7 8">
    <name type="scientific">Paenibacillus mucilaginosus (strain KNP414)</name>
    <dbReference type="NCBI Taxonomy" id="1036673"/>
    <lineage>
        <taxon>Bacteria</taxon>
        <taxon>Bacillati</taxon>
        <taxon>Bacillota</taxon>
        <taxon>Bacilli</taxon>
        <taxon>Bacillales</taxon>
        <taxon>Paenibacillaceae</taxon>
        <taxon>Paenibacillus</taxon>
    </lineage>
</organism>
<dbReference type="SMART" id="SM00448">
    <property type="entry name" value="REC"/>
    <property type="match status" value="1"/>
</dbReference>
<evidence type="ECO:0000256" key="2">
    <source>
        <dbReference type="ARBA" id="ARBA00023015"/>
    </source>
</evidence>
<gene>
    <name evidence="7" type="ordered locus">KNP414_07450</name>
</gene>
<dbReference type="Gene3D" id="3.40.50.2300">
    <property type="match status" value="1"/>
</dbReference>
<evidence type="ECO:0000259" key="6">
    <source>
        <dbReference type="PROSITE" id="PS50110"/>
    </source>
</evidence>
<feature type="domain" description="Response regulatory" evidence="6">
    <location>
        <begin position="5"/>
        <end position="124"/>
    </location>
</feature>
<evidence type="ECO:0000313" key="7">
    <source>
        <dbReference type="EMBL" id="AEI45954.1"/>
    </source>
</evidence>
<dbReference type="HOGENOM" id="CLU_000445_90_1_9"/>
<feature type="modified residue" description="4-aspartylphosphate" evidence="5">
    <location>
        <position position="56"/>
    </location>
</feature>
<protein>
    <submittedName>
        <fullName evidence="7">Two-component response regulator</fullName>
    </submittedName>
</protein>
<evidence type="ECO:0000256" key="3">
    <source>
        <dbReference type="ARBA" id="ARBA00023125"/>
    </source>
</evidence>
<dbReference type="InterPro" id="IPR039420">
    <property type="entry name" value="WalR-like"/>
</dbReference>
<dbReference type="PANTHER" id="PTHR43214:SF43">
    <property type="entry name" value="TWO-COMPONENT RESPONSE REGULATOR"/>
    <property type="match status" value="1"/>
</dbReference>
<dbReference type="Pfam" id="PF00072">
    <property type="entry name" value="Response_reg"/>
    <property type="match status" value="1"/>
</dbReference>
<dbReference type="GO" id="GO:0003677">
    <property type="term" value="F:DNA binding"/>
    <property type="evidence" value="ECO:0007669"/>
    <property type="project" value="UniProtKB-KW"/>
</dbReference>
<evidence type="ECO:0000256" key="1">
    <source>
        <dbReference type="ARBA" id="ARBA00022553"/>
    </source>
</evidence>
<dbReference type="GO" id="GO:0006355">
    <property type="term" value="P:regulation of DNA-templated transcription"/>
    <property type="evidence" value="ECO:0007669"/>
    <property type="project" value="InterPro"/>
</dbReference>
<dbReference type="PATRIC" id="fig|1036673.3.peg.6954"/>
<reference evidence="7 8" key="2">
    <citation type="journal article" date="2013" name="Genome Announc.">
        <title>Genome Sequence of Growth-Improving Paenibacillus mucilaginosus Strain KNP414.</title>
        <authorList>
            <person name="Lu J.J."/>
            <person name="Wang J.F."/>
            <person name="Hu X.F."/>
        </authorList>
    </citation>
    <scope>NUCLEOTIDE SEQUENCE [LARGE SCALE GENOMIC DNA]</scope>
    <source>
        <strain evidence="7 8">KNP414</strain>
    </source>
</reference>
<keyword evidence="3" id="KW-0238">DNA-binding</keyword>
<reference evidence="8" key="1">
    <citation type="submission" date="2011-06" db="EMBL/GenBank/DDBJ databases">
        <title>Complete genome sequence of Paenibacillus mucilaginosus KNP414.</title>
        <authorList>
            <person name="Wang J."/>
            <person name="Hu S."/>
            <person name="Hu X."/>
            <person name="Zhang B."/>
            <person name="Dong D."/>
            <person name="Zhang S."/>
            <person name="Zhao K."/>
            <person name="Wu D."/>
        </authorList>
    </citation>
    <scope>NUCLEOTIDE SEQUENCE [LARGE SCALE GENOMIC DNA]</scope>
    <source>
        <strain evidence="8">KNP414</strain>
    </source>
</reference>
<name>F8F7E5_PAEMK</name>
<dbReference type="KEGG" id="pms:KNP414_07450"/>
<proteinExistence type="predicted"/>
<dbReference type="CDD" id="cd17535">
    <property type="entry name" value="REC_NarL-like"/>
    <property type="match status" value="1"/>
</dbReference>
<keyword evidence="1 5" id="KW-0597">Phosphoprotein</keyword>
<keyword evidence="2" id="KW-0805">Transcription regulation</keyword>
<dbReference type="AlphaFoldDB" id="F8F7E5"/>
<keyword evidence="4" id="KW-0804">Transcription</keyword>
<dbReference type="InterPro" id="IPR001789">
    <property type="entry name" value="Sig_transdc_resp-reg_receiver"/>
</dbReference>
<accession>F8F7E5</accession>